<gene>
    <name evidence="2" type="ORF">GRB96_08230</name>
</gene>
<dbReference type="EMBL" id="WUTT01000001">
    <property type="protein sequence ID" value="NAW34404.1"/>
    <property type="molecule type" value="Genomic_DNA"/>
</dbReference>
<dbReference type="OrthoDB" id="8594189at2"/>
<evidence type="ECO:0000313" key="2">
    <source>
        <dbReference type="EMBL" id="NAW34404.1"/>
    </source>
</evidence>
<dbReference type="InterPro" id="IPR000835">
    <property type="entry name" value="HTH_MarR-typ"/>
</dbReference>
<dbReference type="Pfam" id="PF12802">
    <property type="entry name" value="MarR_2"/>
    <property type="match status" value="1"/>
</dbReference>
<keyword evidence="3" id="KW-1185">Reference proteome</keyword>
<dbReference type="InterPro" id="IPR036388">
    <property type="entry name" value="WH-like_DNA-bd_sf"/>
</dbReference>
<sequence length="137" mass="16201">MSDDALTKQDFQRLSHFRYQLRCFLRQSEDICRRHGLTPLQYQLLLHLLGFEGREWASVGELAERLQAKHHGTVALIDRCEQLGLVERRPSHEDRRCIEVHLLPRGAELASRIAEQHQPELRHLQEEFCLPGWPEFR</sequence>
<name>A0A7X4W4X7_9GAMM</name>
<dbReference type="Proteomes" id="UP000487929">
    <property type="component" value="Unassembled WGS sequence"/>
</dbReference>
<dbReference type="AlphaFoldDB" id="A0A7X4W4X7"/>
<organism evidence="2 3">
    <name type="scientific">Halomonas alimentaria</name>
    <dbReference type="NCBI Taxonomy" id="147248"/>
    <lineage>
        <taxon>Bacteria</taxon>
        <taxon>Pseudomonadati</taxon>
        <taxon>Pseudomonadota</taxon>
        <taxon>Gammaproteobacteria</taxon>
        <taxon>Oceanospirillales</taxon>
        <taxon>Halomonadaceae</taxon>
        <taxon>Halomonas</taxon>
    </lineage>
</organism>
<reference evidence="2 3" key="1">
    <citation type="submission" date="2019-12" db="EMBL/GenBank/DDBJ databases">
        <title>Draft genome sequencing of Halomonas alimentaria DSM 15356.</title>
        <authorList>
            <person name="Pandiyan K."/>
            <person name="Kushwaha P."/>
            <person name="Gowdham M."/>
            <person name="Chakdar H."/>
            <person name="Singh A."/>
            <person name="Kumar M."/>
            <person name="Saxena A.K."/>
        </authorList>
    </citation>
    <scope>NUCLEOTIDE SEQUENCE [LARGE SCALE GENOMIC DNA]</scope>
    <source>
        <strain evidence="2 3">DSM 15356</strain>
    </source>
</reference>
<protein>
    <submittedName>
        <fullName evidence="2">MarR family transcriptional regulator</fullName>
    </submittedName>
</protein>
<dbReference type="PANTHER" id="PTHR33164:SF43">
    <property type="entry name" value="HTH-TYPE TRANSCRIPTIONAL REPRESSOR YETL"/>
    <property type="match status" value="1"/>
</dbReference>
<dbReference type="InterPro" id="IPR036390">
    <property type="entry name" value="WH_DNA-bd_sf"/>
</dbReference>
<comment type="caution">
    <text evidence="2">The sequence shown here is derived from an EMBL/GenBank/DDBJ whole genome shotgun (WGS) entry which is preliminary data.</text>
</comment>
<dbReference type="RefSeq" id="WP_161431695.1">
    <property type="nucleotide sequence ID" value="NZ_CANMEG010000013.1"/>
</dbReference>
<evidence type="ECO:0000259" key="1">
    <source>
        <dbReference type="PROSITE" id="PS50995"/>
    </source>
</evidence>
<dbReference type="GO" id="GO:0003700">
    <property type="term" value="F:DNA-binding transcription factor activity"/>
    <property type="evidence" value="ECO:0007669"/>
    <property type="project" value="InterPro"/>
</dbReference>
<dbReference type="SUPFAM" id="SSF46785">
    <property type="entry name" value="Winged helix' DNA-binding domain"/>
    <property type="match status" value="1"/>
</dbReference>
<dbReference type="SMART" id="SM00347">
    <property type="entry name" value="HTH_MARR"/>
    <property type="match status" value="1"/>
</dbReference>
<proteinExistence type="predicted"/>
<dbReference type="Gene3D" id="1.10.10.10">
    <property type="entry name" value="Winged helix-like DNA-binding domain superfamily/Winged helix DNA-binding domain"/>
    <property type="match status" value="1"/>
</dbReference>
<evidence type="ECO:0000313" key="3">
    <source>
        <dbReference type="Proteomes" id="UP000487929"/>
    </source>
</evidence>
<dbReference type="PROSITE" id="PS50995">
    <property type="entry name" value="HTH_MARR_2"/>
    <property type="match status" value="1"/>
</dbReference>
<dbReference type="GO" id="GO:0006950">
    <property type="term" value="P:response to stress"/>
    <property type="evidence" value="ECO:0007669"/>
    <property type="project" value="TreeGrafter"/>
</dbReference>
<feature type="domain" description="HTH marR-type" evidence="1">
    <location>
        <begin position="7"/>
        <end position="137"/>
    </location>
</feature>
<dbReference type="PANTHER" id="PTHR33164">
    <property type="entry name" value="TRANSCRIPTIONAL REGULATOR, MARR FAMILY"/>
    <property type="match status" value="1"/>
</dbReference>
<accession>A0A7X4W4X7</accession>
<dbReference type="InterPro" id="IPR039422">
    <property type="entry name" value="MarR/SlyA-like"/>
</dbReference>